<name>A0A919RVP7_9CLOT</name>
<evidence type="ECO:0000256" key="2">
    <source>
        <dbReference type="ARBA" id="ARBA00023054"/>
    </source>
</evidence>
<feature type="coiled-coil region" evidence="3">
    <location>
        <begin position="99"/>
        <end position="133"/>
    </location>
</feature>
<dbReference type="Proteomes" id="UP000679179">
    <property type="component" value="Unassembled WGS sequence"/>
</dbReference>
<keyword evidence="5" id="KW-0472">Membrane</keyword>
<feature type="compositionally biased region" description="Gly residues" evidence="4">
    <location>
        <begin position="326"/>
        <end position="349"/>
    </location>
</feature>
<keyword evidence="5" id="KW-1133">Transmembrane helix</keyword>
<evidence type="ECO:0000256" key="5">
    <source>
        <dbReference type="SAM" id="Phobius"/>
    </source>
</evidence>
<comment type="caution">
    <text evidence="8">The sequence shown here is derived from an EMBL/GenBank/DDBJ whole genome shotgun (WGS) entry which is preliminary data.</text>
</comment>
<dbReference type="Pfam" id="PF25917">
    <property type="entry name" value="BSH_RND"/>
    <property type="match status" value="1"/>
</dbReference>
<keyword evidence="9" id="KW-1185">Reference proteome</keyword>
<feature type="transmembrane region" description="Helical" evidence="5">
    <location>
        <begin position="5"/>
        <end position="26"/>
    </location>
</feature>
<dbReference type="Gene3D" id="2.40.50.100">
    <property type="match status" value="1"/>
</dbReference>
<evidence type="ECO:0000256" key="3">
    <source>
        <dbReference type="SAM" id="Coils"/>
    </source>
</evidence>
<organism evidence="8 9">
    <name type="scientific">Clostridium polyendosporum</name>
    <dbReference type="NCBI Taxonomy" id="69208"/>
    <lineage>
        <taxon>Bacteria</taxon>
        <taxon>Bacillati</taxon>
        <taxon>Bacillota</taxon>
        <taxon>Clostridia</taxon>
        <taxon>Eubacteriales</taxon>
        <taxon>Clostridiaceae</taxon>
        <taxon>Clostridium</taxon>
    </lineage>
</organism>
<protein>
    <submittedName>
        <fullName evidence="8">Hemolysin D</fullName>
    </submittedName>
</protein>
<dbReference type="Gene3D" id="2.40.30.170">
    <property type="match status" value="1"/>
</dbReference>
<proteinExistence type="predicted"/>
<dbReference type="Pfam" id="PF25990">
    <property type="entry name" value="Beta-barrel_YknX"/>
    <property type="match status" value="1"/>
</dbReference>
<gene>
    <name evidence="8" type="ORF">CPJCM30710_00230</name>
</gene>
<feature type="domain" description="Multidrug resistance protein MdtA-like barrel-sandwich hybrid" evidence="6">
    <location>
        <begin position="68"/>
        <end position="184"/>
    </location>
</feature>
<evidence type="ECO:0000313" key="9">
    <source>
        <dbReference type="Proteomes" id="UP000679179"/>
    </source>
</evidence>
<dbReference type="EMBL" id="BOPZ01000001">
    <property type="protein sequence ID" value="GIM27357.1"/>
    <property type="molecule type" value="Genomic_DNA"/>
</dbReference>
<keyword evidence="5" id="KW-0812">Transmembrane</keyword>
<dbReference type="InterPro" id="IPR058636">
    <property type="entry name" value="Beta-barrel_YknX"/>
</dbReference>
<feature type="compositionally biased region" description="Low complexity" evidence="4">
    <location>
        <begin position="314"/>
        <end position="325"/>
    </location>
</feature>
<accession>A0A919RVP7</accession>
<evidence type="ECO:0000259" key="7">
    <source>
        <dbReference type="Pfam" id="PF25990"/>
    </source>
</evidence>
<dbReference type="SUPFAM" id="SSF111369">
    <property type="entry name" value="HlyD-like secretion proteins"/>
    <property type="match status" value="1"/>
</dbReference>
<comment type="subcellular location">
    <subcellularLocation>
        <location evidence="1">Cell envelope</location>
    </subcellularLocation>
</comment>
<dbReference type="RefSeq" id="WP_212902124.1">
    <property type="nucleotide sequence ID" value="NZ_BOPZ01000001.1"/>
</dbReference>
<feature type="compositionally biased region" description="Low complexity" evidence="4">
    <location>
        <begin position="292"/>
        <end position="306"/>
    </location>
</feature>
<sequence>MKNKLIKGLITCLTIGIVVLGGYYGYNKFFTSKAAATANQYITVTAKKTNMQVNIQGTGSAYAATSKDISPNNNGILKDLNVKVGDTVKAGTKLFTSDSDDLRQNITKAQNSLDKAKLTLANSKNDNETAMNNLSVSDAQNQLNSTWQQVNNMTVKAPVSGVITAVNNSNGDSVQSGKSIVSIVDPSSMKIKVAVDELDIAKVKEGQKAEVKFDAIKDKIYDGTVESIAQLGTSTNNVTTYDVVVAIANPTDIKIGMNANVNILVDSKDDALTIPSEALIDRNGNKYVMIQNSESNSSNSNTGNSSSDKRNAYQNNQNTSTQNGQSIGGNSQGSRNGGNMQGYAGGTSTGTGKLVQVKTGLENENYVEIVEGITENQKVLINLPVSTSTTNTNNRNSLGGGLGGGNFGAGFGGGNGGTRQQGGGNRN</sequence>
<evidence type="ECO:0000313" key="8">
    <source>
        <dbReference type="EMBL" id="GIM27357.1"/>
    </source>
</evidence>
<evidence type="ECO:0000259" key="6">
    <source>
        <dbReference type="Pfam" id="PF25917"/>
    </source>
</evidence>
<feature type="domain" description="YknX-like beta-barrel" evidence="7">
    <location>
        <begin position="189"/>
        <end position="263"/>
    </location>
</feature>
<dbReference type="InterPro" id="IPR050465">
    <property type="entry name" value="UPF0194_transport"/>
</dbReference>
<feature type="region of interest" description="Disordered" evidence="4">
    <location>
        <begin position="292"/>
        <end position="350"/>
    </location>
</feature>
<dbReference type="AlphaFoldDB" id="A0A919RVP7"/>
<keyword evidence="2 3" id="KW-0175">Coiled coil</keyword>
<dbReference type="GO" id="GO:0030313">
    <property type="term" value="C:cell envelope"/>
    <property type="evidence" value="ECO:0007669"/>
    <property type="project" value="UniProtKB-SubCell"/>
</dbReference>
<evidence type="ECO:0000256" key="4">
    <source>
        <dbReference type="SAM" id="MobiDB-lite"/>
    </source>
</evidence>
<reference evidence="8" key="1">
    <citation type="submission" date="2021-03" db="EMBL/GenBank/DDBJ databases">
        <title>Taxonomic study of Clostridium polyendosporum from meadow-gley soil under rice.</title>
        <authorList>
            <person name="Kobayashi H."/>
            <person name="Tanizawa Y."/>
            <person name="Yagura M."/>
        </authorList>
    </citation>
    <scope>NUCLEOTIDE SEQUENCE</scope>
    <source>
        <strain evidence="8">JCM 30710</strain>
    </source>
</reference>
<dbReference type="InterPro" id="IPR058625">
    <property type="entry name" value="MdtA-like_BSH"/>
</dbReference>
<dbReference type="PANTHER" id="PTHR32347">
    <property type="entry name" value="EFFLUX SYSTEM COMPONENT YKNX-RELATED"/>
    <property type="match status" value="1"/>
</dbReference>
<evidence type="ECO:0000256" key="1">
    <source>
        <dbReference type="ARBA" id="ARBA00004196"/>
    </source>
</evidence>